<dbReference type="EMBL" id="SOZI01000004">
    <property type="protein sequence ID" value="TNY24245.1"/>
    <property type="molecule type" value="Genomic_DNA"/>
</dbReference>
<dbReference type="InterPro" id="IPR010371">
    <property type="entry name" value="YBR137W-like"/>
</dbReference>
<keyword evidence="2" id="KW-1185">Reference proteome</keyword>
<dbReference type="GO" id="GO:0006620">
    <property type="term" value="P:post-translational protein targeting to endoplasmic reticulum membrane"/>
    <property type="evidence" value="ECO:0007669"/>
    <property type="project" value="TreeGrafter"/>
</dbReference>
<dbReference type="SUPFAM" id="SSF143744">
    <property type="entry name" value="GlcG-like"/>
    <property type="match status" value="1"/>
</dbReference>
<dbReference type="AlphaFoldDB" id="A0A5C5G5C5"/>
<protein>
    <submittedName>
        <fullName evidence="1">DUF967 domain protein</fullName>
    </submittedName>
</protein>
<dbReference type="PANTHER" id="PTHR28255:SF1">
    <property type="entry name" value="UPF0303 PROTEIN YBR137W"/>
    <property type="match status" value="1"/>
</dbReference>
<evidence type="ECO:0000313" key="1">
    <source>
        <dbReference type="EMBL" id="TNY24245.1"/>
    </source>
</evidence>
<dbReference type="Proteomes" id="UP000311382">
    <property type="component" value="Unassembled WGS sequence"/>
</dbReference>
<dbReference type="Pfam" id="PF03928">
    <property type="entry name" value="HbpS-like"/>
    <property type="match status" value="1"/>
</dbReference>
<dbReference type="OrthoDB" id="2209940at2759"/>
<dbReference type="Gene3D" id="3.30.450.150">
    <property type="entry name" value="Haem-degrading domain"/>
    <property type="match status" value="1"/>
</dbReference>
<comment type="caution">
    <text evidence="1">The sequence shown here is derived from an EMBL/GenBank/DDBJ whole genome shotgun (WGS) entry which is preliminary data.</text>
</comment>
<evidence type="ECO:0000313" key="2">
    <source>
        <dbReference type="Proteomes" id="UP000311382"/>
    </source>
</evidence>
<proteinExistence type="predicted"/>
<reference evidence="1 2" key="1">
    <citation type="submission" date="2019-03" db="EMBL/GenBank/DDBJ databases">
        <title>Rhodosporidium diobovatum UCD-FST 08-225 genome sequencing, assembly, and annotation.</title>
        <authorList>
            <person name="Fakankun I.U."/>
            <person name="Fristensky B."/>
            <person name="Levin D.B."/>
        </authorList>
    </citation>
    <scope>NUCLEOTIDE SEQUENCE [LARGE SCALE GENOMIC DNA]</scope>
    <source>
        <strain evidence="1 2">UCD-FST 08-225</strain>
    </source>
</reference>
<dbReference type="InterPro" id="IPR005624">
    <property type="entry name" value="PduO/GlcC-like"/>
</dbReference>
<dbReference type="PANTHER" id="PTHR28255">
    <property type="match status" value="1"/>
</dbReference>
<dbReference type="InterPro" id="IPR038084">
    <property type="entry name" value="PduO/GlcC-like_sf"/>
</dbReference>
<accession>A0A5C5G5C5</accession>
<organism evidence="1 2">
    <name type="scientific">Rhodotorula diobovata</name>
    <dbReference type="NCBI Taxonomy" id="5288"/>
    <lineage>
        <taxon>Eukaryota</taxon>
        <taxon>Fungi</taxon>
        <taxon>Dikarya</taxon>
        <taxon>Basidiomycota</taxon>
        <taxon>Pucciniomycotina</taxon>
        <taxon>Microbotryomycetes</taxon>
        <taxon>Sporidiobolales</taxon>
        <taxon>Sporidiobolaceae</taxon>
        <taxon>Rhodotorula</taxon>
    </lineage>
</organism>
<dbReference type="STRING" id="5288.A0A5C5G5C5"/>
<gene>
    <name evidence="1" type="ORF">DMC30DRAFT_387696</name>
</gene>
<name>A0A5C5G5C5_9BASI</name>
<sequence length="196" mass="20952">MSFDPAAVAEAESLRLVTFTSETAFDLGLKLREHIRAKYPGQPAIVDIRSAVSEQQLFFACCAEGSLPDNACWAQRKRNAVLRWGKSTASLSLKGWGKTGIPTHYGADNADYACHGGGFPLRVKSVESLVGVAVVSCVSSGYLCSSPSSLPAARPSLTLSFLPTSPSGLKQEEDHQVIVDVLRELIAEQEKQAGAK</sequence>
<dbReference type="GO" id="GO:0072380">
    <property type="term" value="C:TRC complex"/>
    <property type="evidence" value="ECO:0007669"/>
    <property type="project" value="TreeGrafter"/>
</dbReference>